<evidence type="ECO:0000313" key="2">
    <source>
        <dbReference type="EMBL" id="MDR6268743.1"/>
    </source>
</evidence>
<organism evidence="2 3">
    <name type="scientific">Arthrobacter russicus</name>
    <dbReference type="NCBI Taxonomy" id="172040"/>
    <lineage>
        <taxon>Bacteria</taxon>
        <taxon>Bacillati</taxon>
        <taxon>Actinomycetota</taxon>
        <taxon>Actinomycetes</taxon>
        <taxon>Micrococcales</taxon>
        <taxon>Micrococcaceae</taxon>
        <taxon>Arthrobacter</taxon>
    </lineage>
</organism>
<keyword evidence="1" id="KW-1133">Transmembrane helix</keyword>
<keyword evidence="3" id="KW-1185">Reference proteome</keyword>
<name>A0ABU1J8K0_9MICC</name>
<protein>
    <recommendedName>
        <fullName evidence="4">Anti-sigma factor</fullName>
    </recommendedName>
</protein>
<evidence type="ECO:0000256" key="1">
    <source>
        <dbReference type="SAM" id="Phobius"/>
    </source>
</evidence>
<accession>A0ABU1J8K0</accession>
<sequence>MTARQPHPSSPATGGAEDLTARILQRTQAINTSCAEELRLPYRPGSWRKPALLGVCTLAITGLLGGAVYLVGAPADRGGLTAGWPAESAASFRVAANPGKAMAESRSVSVGTAPASSDADGTSLLLNGEALAELRESGWSCPDLGALGFRLAQAQGTVVDGVPTVKLTLDDGDRTVLVYERHPGGASADGPVNPLTGNVAADDGFQPLGDGKVWLNPGETWQAVLNSGDANYLVVSDQPPSALKPTTAALAASGKAASESAGGSGHDDVPARIMRGLSRILAME</sequence>
<comment type="caution">
    <text evidence="2">The sequence shown here is derived from an EMBL/GenBank/DDBJ whole genome shotgun (WGS) entry which is preliminary data.</text>
</comment>
<keyword evidence="1" id="KW-0812">Transmembrane</keyword>
<gene>
    <name evidence="2" type="ORF">JOE69_000981</name>
</gene>
<dbReference type="Proteomes" id="UP001185069">
    <property type="component" value="Unassembled WGS sequence"/>
</dbReference>
<evidence type="ECO:0000313" key="3">
    <source>
        <dbReference type="Proteomes" id="UP001185069"/>
    </source>
</evidence>
<keyword evidence="1" id="KW-0472">Membrane</keyword>
<reference evidence="2 3" key="1">
    <citation type="submission" date="2023-07" db="EMBL/GenBank/DDBJ databases">
        <title>Sequencing the genomes of 1000 actinobacteria strains.</title>
        <authorList>
            <person name="Klenk H.-P."/>
        </authorList>
    </citation>
    <scope>NUCLEOTIDE SEQUENCE [LARGE SCALE GENOMIC DNA]</scope>
    <source>
        <strain evidence="2 3">DSM 14555</strain>
    </source>
</reference>
<dbReference type="EMBL" id="JAVDQF010000001">
    <property type="protein sequence ID" value="MDR6268743.1"/>
    <property type="molecule type" value="Genomic_DNA"/>
</dbReference>
<feature type="transmembrane region" description="Helical" evidence="1">
    <location>
        <begin position="51"/>
        <end position="72"/>
    </location>
</feature>
<dbReference type="RefSeq" id="WP_309796586.1">
    <property type="nucleotide sequence ID" value="NZ_BAAAHY010000006.1"/>
</dbReference>
<evidence type="ECO:0008006" key="4">
    <source>
        <dbReference type="Google" id="ProtNLM"/>
    </source>
</evidence>
<proteinExistence type="predicted"/>